<evidence type="ECO:0000256" key="5">
    <source>
        <dbReference type="ARBA" id="ARBA00013376"/>
    </source>
</evidence>
<comment type="catalytic activity">
    <reaction evidence="11">
        <text>L-homoserine + NADP(+) = L-aspartate 4-semialdehyde + NADPH + H(+)</text>
        <dbReference type="Rhea" id="RHEA:15761"/>
        <dbReference type="ChEBI" id="CHEBI:15378"/>
        <dbReference type="ChEBI" id="CHEBI:57476"/>
        <dbReference type="ChEBI" id="CHEBI:57783"/>
        <dbReference type="ChEBI" id="CHEBI:58349"/>
        <dbReference type="ChEBI" id="CHEBI:537519"/>
        <dbReference type="EC" id="1.1.1.3"/>
    </reaction>
    <physiologicalReaction direction="right-to-left" evidence="11">
        <dbReference type="Rhea" id="RHEA:15763"/>
    </physiologicalReaction>
</comment>
<dbReference type="Gene3D" id="3.30.360.10">
    <property type="entry name" value="Dihydrodipicolinate Reductase, domain 2"/>
    <property type="match status" value="1"/>
</dbReference>
<keyword evidence="13 14" id="KW-0521">NADP</keyword>
<evidence type="ECO:0000256" key="4">
    <source>
        <dbReference type="ARBA" id="ARBA00013213"/>
    </source>
</evidence>
<dbReference type="GO" id="GO:0004412">
    <property type="term" value="F:homoserine dehydrogenase activity"/>
    <property type="evidence" value="ECO:0007669"/>
    <property type="project" value="UniProtKB-EC"/>
</dbReference>
<comment type="pathway">
    <text evidence="2 14">Amino-acid biosynthesis; L-methionine biosynthesis via de novo pathway; L-homoserine from L-aspartate: step 3/3.</text>
</comment>
<evidence type="ECO:0000259" key="16">
    <source>
        <dbReference type="Pfam" id="PF00742"/>
    </source>
</evidence>
<evidence type="ECO:0000256" key="10">
    <source>
        <dbReference type="ARBA" id="ARBA00023167"/>
    </source>
</evidence>
<dbReference type="GO" id="GO:0050661">
    <property type="term" value="F:NADP binding"/>
    <property type="evidence" value="ECO:0007669"/>
    <property type="project" value="InterPro"/>
</dbReference>
<evidence type="ECO:0000256" key="15">
    <source>
        <dbReference type="RuleBase" id="RU004171"/>
    </source>
</evidence>
<evidence type="ECO:0000313" key="18">
    <source>
        <dbReference type="EMBL" id="CDZ99877.1"/>
    </source>
</evidence>
<dbReference type="OrthoDB" id="9808167at2"/>
<dbReference type="HOGENOM" id="CLU_009116_1_0_9"/>
<evidence type="ECO:0000256" key="8">
    <source>
        <dbReference type="ARBA" id="ARBA00023002"/>
    </source>
</evidence>
<dbReference type="Gene3D" id="3.40.50.720">
    <property type="entry name" value="NAD(P)-binding Rossmann-like Domain"/>
    <property type="match status" value="1"/>
</dbReference>
<dbReference type="GO" id="GO:0009088">
    <property type="term" value="P:threonine biosynthetic process"/>
    <property type="evidence" value="ECO:0007669"/>
    <property type="project" value="UniProtKB-UniPathway"/>
</dbReference>
<dbReference type="AlphaFoldDB" id="A0A078M3L9"/>
<name>A0A078M3L9_9STAP</name>
<keyword evidence="19" id="KW-1185">Reference proteome</keyword>
<dbReference type="Pfam" id="PF00742">
    <property type="entry name" value="Homoserine_dh"/>
    <property type="match status" value="1"/>
</dbReference>
<dbReference type="EMBL" id="CCSE01000001">
    <property type="protein sequence ID" value="CDZ99877.1"/>
    <property type="molecule type" value="Genomic_DNA"/>
</dbReference>
<dbReference type="FunFam" id="3.30.360.10:FF:000005">
    <property type="entry name" value="Homoserine dehydrogenase"/>
    <property type="match status" value="1"/>
</dbReference>
<dbReference type="STRING" id="1461582.BN1048_00703"/>
<dbReference type="eggNOG" id="COG0460">
    <property type="taxonomic scope" value="Bacteria"/>
</dbReference>
<dbReference type="InterPro" id="IPR016204">
    <property type="entry name" value="HDH"/>
</dbReference>
<keyword evidence="9" id="KW-0915">Sodium</keyword>
<dbReference type="UniPathway" id="UPA00051">
    <property type="reaction ID" value="UER00465"/>
</dbReference>
<evidence type="ECO:0000259" key="17">
    <source>
        <dbReference type="Pfam" id="PF03447"/>
    </source>
</evidence>
<dbReference type="PIRSF" id="PIRSF000098">
    <property type="entry name" value="Homoser_dehydrog"/>
    <property type="match status" value="1"/>
</dbReference>
<evidence type="ECO:0000256" key="1">
    <source>
        <dbReference type="ARBA" id="ARBA00005056"/>
    </source>
</evidence>
<gene>
    <name evidence="18" type="primary">hom</name>
    <name evidence="18" type="ORF">BN1048_00703</name>
</gene>
<evidence type="ECO:0000256" key="14">
    <source>
        <dbReference type="RuleBase" id="RU000579"/>
    </source>
</evidence>
<sequence length="402" mass="43298">MNKKIALLGMGTVGSGVVNLIRENEDLIHSSSGVGFTITHVLVTDTTKTRTADVSNIRVTDDITEIENADIDLAVEVMGGIDSTKEIIKRFLQKGIPVVTANKDMLAVHIDELEQTAAENNTALYYEAAVAGGIPIIHTLQHSLNANKISKVMGILNGTTNYILSKMAFDGWEYDDALKDAQAIGYAEADPTADVEGIDAARKTLLLARLAFDKKFTLDQVKLNGISGVDIKDIELAKSAGLTLKLLGVAEDLQGKYNLAVEPIFVETTHQLANVHYEKNAVFVNGNMLGEAMFYGPGAGSYETASAVVSDMINSAVITAEAKNVPAENGELAEELADSAYYLRFNESLHDVQSFLASLDVQFENIDTEEAAFRTVKMSGAVLQQIKDKFAVAAAYKINGAE</sequence>
<evidence type="ECO:0000256" key="12">
    <source>
        <dbReference type="PIRSR" id="PIRSR000098-1"/>
    </source>
</evidence>
<organism evidence="18 19">
    <name type="scientific">Jeotgalicoccus saudimassiliensis</name>
    <dbReference type="NCBI Taxonomy" id="1461582"/>
    <lineage>
        <taxon>Bacteria</taxon>
        <taxon>Bacillati</taxon>
        <taxon>Bacillota</taxon>
        <taxon>Bacilli</taxon>
        <taxon>Bacillales</taxon>
        <taxon>Staphylococcaceae</taxon>
        <taxon>Jeotgalicoccus</taxon>
    </lineage>
</organism>
<evidence type="ECO:0000256" key="3">
    <source>
        <dbReference type="ARBA" id="ARBA00006753"/>
    </source>
</evidence>
<dbReference type="PANTHER" id="PTHR43331:SF1">
    <property type="entry name" value="HOMOSERINE DEHYDROGENASE"/>
    <property type="match status" value="1"/>
</dbReference>
<dbReference type="EC" id="1.1.1.3" evidence="4 14"/>
<evidence type="ECO:0000256" key="9">
    <source>
        <dbReference type="ARBA" id="ARBA00023053"/>
    </source>
</evidence>
<feature type="binding site" evidence="13">
    <location>
        <position position="103"/>
    </location>
    <ligand>
        <name>NADPH</name>
        <dbReference type="ChEBI" id="CHEBI:57783"/>
    </ligand>
</feature>
<dbReference type="InterPro" id="IPR036291">
    <property type="entry name" value="NAD(P)-bd_dom_sf"/>
</dbReference>
<dbReference type="SUPFAM" id="SSF55347">
    <property type="entry name" value="Glyceraldehyde-3-phosphate dehydrogenase-like, C-terminal domain"/>
    <property type="match status" value="1"/>
</dbReference>
<keyword evidence="8 14" id="KW-0560">Oxidoreductase</keyword>
<feature type="binding site" evidence="13">
    <location>
        <position position="188"/>
    </location>
    <ligand>
        <name>L-homoserine</name>
        <dbReference type="ChEBI" id="CHEBI:57476"/>
    </ligand>
</feature>
<proteinExistence type="inferred from homology"/>
<feature type="domain" description="Aspartate/homoserine dehydrogenase NAD-binding" evidence="17">
    <location>
        <begin position="9"/>
        <end position="127"/>
    </location>
</feature>
<accession>A0A078M3L9</accession>
<dbReference type="Pfam" id="PF03447">
    <property type="entry name" value="NAD_binding_3"/>
    <property type="match status" value="1"/>
</dbReference>
<dbReference type="PROSITE" id="PS01042">
    <property type="entry name" value="HOMOSER_DHGENASE"/>
    <property type="match status" value="1"/>
</dbReference>
<dbReference type="InterPro" id="IPR019811">
    <property type="entry name" value="HDH_CS"/>
</dbReference>
<dbReference type="Proteomes" id="UP000044136">
    <property type="component" value="Unassembled WGS sequence"/>
</dbReference>
<keyword evidence="7 14" id="KW-0791">Threonine biosynthesis</keyword>
<dbReference type="NCBIfam" id="NF004976">
    <property type="entry name" value="PRK06349.1"/>
    <property type="match status" value="1"/>
</dbReference>
<dbReference type="UniPathway" id="UPA00050">
    <property type="reaction ID" value="UER00063"/>
</dbReference>
<dbReference type="SUPFAM" id="SSF51735">
    <property type="entry name" value="NAD(P)-binding Rossmann-fold domains"/>
    <property type="match status" value="1"/>
</dbReference>
<keyword evidence="10 14" id="KW-0486">Methionine biosynthesis</keyword>
<protein>
    <recommendedName>
        <fullName evidence="5 14">Homoserine dehydrogenase</fullName>
        <ecNumber evidence="4 14">1.1.1.3</ecNumber>
    </recommendedName>
</protein>
<dbReference type="Gene3D" id="3.30.70.260">
    <property type="match status" value="1"/>
</dbReference>
<evidence type="ECO:0000256" key="7">
    <source>
        <dbReference type="ARBA" id="ARBA00022697"/>
    </source>
</evidence>
<evidence type="ECO:0000256" key="2">
    <source>
        <dbReference type="ARBA" id="ARBA00005062"/>
    </source>
</evidence>
<dbReference type="InterPro" id="IPR001342">
    <property type="entry name" value="HDH_cat"/>
</dbReference>
<dbReference type="GO" id="GO:0009086">
    <property type="term" value="P:methionine biosynthetic process"/>
    <property type="evidence" value="ECO:0007669"/>
    <property type="project" value="UniProtKB-KW"/>
</dbReference>
<dbReference type="InterPro" id="IPR005106">
    <property type="entry name" value="Asp/hSer_DH_NAD-bd"/>
</dbReference>
<evidence type="ECO:0000313" key="19">
    <source>
        <dbReference type="Proteomes" id="UP000044136"/>
    </source>
</evidence>
<feature type="active site" description="Proton donor" evidence="12">
    <location>
        <position position="203"/>
    </location>
</feature>
<reference evidence="18 19" key="1">
    <citation type="submission" date="2014-07" db="EMBL/GenBank/DDBJ databases">
        <authorList>
            <person name="Urmite Genomes Urmite Genomes"/>
        </authorList>
    </citation>
    <scope>NUCLEOTIDE SEQUENCE [LARGE SCALE GENOMIC DNA]</scope>
    <source>
        <strain evidence="18 19">13MG44_air</strain>
    </source>
</reference>
<comment type="pathway">
    <text evidence="1 14">Amino-acid biosynthesis; L-threonine biosynthesis; L-threonine from L-aspartate: step 3/5.</text>
</comment>
<evidence type="ECO:0000256" key="11">
    <source>
        <dbReference type="ARBA" id="ARBA00048841"/>
    </source>
</evidence>
<comment type="similarity">
    <text evidence="3 15">Belongs to the homoserine dehydrogenase family.</text>
</comment>
<feature type="binding site" evidence="13">
    <location>
        <begin position="8"/>
        <end position="15"/>
    </location>
    <ligand>
        <name>NADP(+)</name>
        <dbReference type="ChEBI" id="CHEBI:58349"/>
    </ligand>
</feature>
<keyword evidence="6 14" id="KW-0028">Amino-acid biosynthesis</keyword>
<evidence type="ECO:0000256" key="13">
    <source>
        <dbReference type="PIRSR" id="PIRSR000098-2"/>
    </source>
</evidence>
<dbReference type="RefSeq" id="WP_035808502.1">
    <property type="nucleotide sequence ID" value="NZ_CCSE01000001.1"/>
</dbReference>
<evidence type="ECO:0000256" key="6">
    <source>
        <dbReference type="ARBA" id="ARBA00022605"/>
    </source>
</evidence>
<dbReference type="PANTHER" id="PTHR43331">
    <property type="entry name" value="HOMOSERINE DEHYDROGENASE"/>
    <property type="match status" value="1"/>
</dbReference>
<feature type="domain" description="Homoserine dehydrogenase catalytic" evidence="16">
    <location>
        <begin position="135"/>
        <end position="313"/>
    </location>
</feature>